<dbReference type="EMBL" id="RCHU02000004">
    <property type="protein sequence ID" value="KAL3597323.1"/>
    <property type="molecule type" value="Genomic_DNA"/>
</dbReference>
<proteinExistence type="predicted"/>
<protein>
    <submittedName>
        <fullName evidence="1">Uncharacterized protein</fullName>
    </submittedName>
</protein>
<sequence>MGGLKPEIAEGIRMFKPQSLKEAISLDRMKDEQMKRHRQFLRPTQVNRMPLTLPTTTRATPNAPFRRLPWEEMQKQVTEEADAKEVTRENDEPEITLHALTGWSAPRTMRVDAKVGFFNAVVLIDNGSTHNFISTRMADQLRLPVVPTETFTVWVANGARLQCQGKFEKPIQAASLKEISKEFHQGHSVFAICPQSTMQDTEEIQSSSMCQVLAKYSEIFDEPTQLPPKCEIDHTISLKEGIEPVNVRPYRYAYFQKAEIEKQVQEMLNSRLIRPSTITIKDRFSIPTVEDMLDELYGATYFTKLDLRAGYHQVRVQPSNIHKTAFRTHNGHYEYLVMPFGLRVKVDSNKIEAMVAWPRPANISELRGFLGLTGYYRKFVRNYGLIARALTNLLKKGQFGWNAEAKEAFQTLKKAMTITPILAMPNFNDTFIVETDASGNGIGAVLQQQGKPIAFMSRALGVSKCSWSTYAKEMLAVVEAIQQQKWVAKLLGYDYEIQYRPGHENSVADALSRRLANPTLHNLFVPQLAIWEEIKHAATTDDYMAVVSNLVQTQLEGPFTARNGLFFFKGRIVVPSDVTLRNKLIYESHDTKIGGHSGILRTFKKVYSNLGLSHVRLSKYAHFMSLSHPFTAKVVADKFVKGVVKLHGMPRSIISDRDPIFISKFWQEFFTMSGTKLKMSSAYHPQTDGQSEVVNRCLEQYLRSFVHQWPRKWHSFLHWAELWYNTTFHASTEGDMVFLRLQPYRQSSAFKRAHQKLASKFFGPYPILQQGGKFITESLVQWKHLPPEDATWELTEFLCQQFPNLNLEDKVPLSGRGIDKPPRRSERATKPNPKYSEVQ</sequence>
<gene>
    <name evidence="1" type="ORF">D5086_008960</name>
</gene>
<evidence type="ECO:0000313" key="2">
    <source>
        <dbReference type="Proteomes" id="UP000309997"/>
    </source>
</evidence>
<reference evidence="1 2" key="1">
    <citation type="journal article" date="2024" name="Plant Biotechnol. J.">
        <title>Genome and CRISPR/Cas9 system of a widespread forest tree (Populus alba) in the world.</title>
        <authorList>
            <person name="Liu Y.J."/>
            <person name="Jiang P.F."/>
            <person name="Han X.M."/>
            <person name="Li X.Y."/>
            <person name="Wang H.M."/>
            <person name="Wang Y.J."/>
            <person name="Wang X.X."/>
            <person name="Zeng Q.Y."/>
        </authorList>
    </citation>
    <scope>NUCLEOTIDE SEQUENCE [LARGE SCALE GENOMIC DNA]</scope>
    <source>
        <strain evidence="2">cv. PAL-ZL1</strain>
    </source>
</reference>
<evidence type="ECO:0000313" key="1">
    <source>
        <dbReference type="EMBL" id="KAL3597323.1"/>
    </source>
</evidence>
<keyword evidence="2" id="KW-1185">Reference proteome</keyword>
<dbReference type="Proteomes" id="UP000309997">
    <property type="component" value="Unassembled WGS sequence"/>
</dbReference>
<organism evidence="1 2">
    <name type="scientific">Populus alba</name>
    <name type="common">White poplar</name>
    <dbReference type="NCBI Taxonomy" id="43335"/>
    <lineage>
        <taxon>Eukaryota</taxon>
        <taxon>Viridiplantae</taxon>
        <taxon>Streptophyta</taxon>
        <taxon>Embryophyta</taxon>
        <taxon>Tracheophyta</taxon>
        <taxon>Spermatophyta</taxon>
        <taxon>Magnoliopsida</taxon>
        <taxon>eudicotyledons</taxon>
        <taxon>Gunneridae</taxon>
        <taxon>Pentapetalae</taxon>
        <taxon>rosids</taxon>
        <taxon>fabids</taxon>
        <taxon>Malpighiales</taxon>
        <taxon>Salicaceae</taxon>
        <taxon>Saliceae</taxon>
        <taxon>Populus</taxon>
    </lineage>
</organism>
<accession>A0ACC4CGY2</accession>
<name>A0ACC4CGY2_POPAL</name>
<comment type="caution">
    <text evidence="1">The sequence shown here is derived from an EMBL/GenBank/DDBJ whole genome shotgun (WGS) entry which is preliminary data.</text>
</comment>